<evidence type="ECO:0000256" key="7">
    <source>
        <dbReference type="SAM" id="Phobius"/>
    </source>
</evidence>
<dbReference type="GO" id="GO:0005789">
    <property type="term" value="C:endoplasmic reticulum membrane"/>
    <property type="evidence" value="ECO:0007669"/>
    <property type="project" value="TreeGrafter"/>
</dbReference>
<proteinExistence type="inferred from homology"/>
<comment type="subcellular location">
    <subcellularLocation>
        <location evidence="1">Membrane</location>
    </subcellularLocation>
</comment>
<feature type="transmembrane region" description="Helical" evidence="7">
    <location>
        <begin position="267"/>
        <end position="289"/>
    </location>
</feature>
<feature type="transmembrane region" description="Helical" evidence="7">
    <location>
        <begin position="301"/>
        <end position="321"/>
    </location>
</feature>
<feature type="transmembrane region" description="Helical" evidence="7">
    <location>
        <begin position="82"/>
        <end position="98"/>
    </location>
</feature>
<evidence type="ECO:0000256" key="2">
    <source>
        <dbReference type="ARBA" id="ARBA00010441"/>
    </source>
</evidence>
<evidence type="ECO:0000256" key="3">
    <source>
        <dbReference type="ARBA" id="ARBA00022679"/>
    </source>
</evidence>
<feature type="transmembrane region" description="Helical" evidence="7">
    <location>
        <begin position="352"/>
        <end position="370"/>
    </location>
</feature>
<evidence type="ECO:0000256" key="1">
    <source>
        <dbReference type="ARBA" id="ARBA00004370"/>
    </source>
</evidence>
<dbReference type="InterPro" id="IPR000462">
    <property type="entry name" value="CDP-OH_P_trans"/>
</dbReference>
<feature type="transmembrane region" description="Helical" evidence="7">
    <location>
        <begin position="139"/>
        <end position="157"/>
    </location>
</feature>
<evidence type="ECO:0000313" key="9">
    <source>
        <dbReference type="Proteomes" id="UP001208570"/>
    </source>
</evidence>
<comment type="caution">
    <text evidence="8">The sequence shown here is derived from an EMBL/GenBank/DDBJ whole genome shotgun (WGS) entry which is preliminary data.</text>
</comment>
<feature type="transmembrane region" description="Helical" evidence="7">
    <location>
        <begin position="231"/>
        <end position="255"/>
    </location>
</feature>
<dbReference type="InterPro" id="IPR043130">
    <property type="entry name" value="CDP-OH_PTrfase_TM_dom"/>
</dbReference>
<dbReference type="Pfam" id="PF01066">
    <property type="entry name" value="CDP-OH_P_transf"/>
    <property type="match status" value="1"/>
</dbReference>
<feature type="transmembrane region" description="Helical" evidence="7">
    <location>
        <begin position="200"/>
        <end position="219"/>
    </location>
</feature>
<evidence type="ECO:0000256" key="5">
    <source>
        <dbReference type="RuleBase" id="RU003750"/>
    </source>
</evidence>
<keyword evidence="7" id="KW-1133">Transmembrane helix</keyword>
<organism evidence="8 9">
    <name type="scientific">Paralvinella palmiformis</name>
    <dbReference type="NCBI Taxonomy" id="53620"/>
    <lineage>
        <taxon>Eukaryota</taxon>
        <taxon>Metazoa</taxon>
        <taxon>Spiralia</taxon>
        <taxon>Lophotrochozoa</taxon>
        <taxon>Annelida</taxon>
        <taxon>Polychaeta</taxon>
        <taxon>Sedentaria</taxon>
        <taxon>Canalipalpata</taxon>
        <taxon>Terebellida</taxon>
        <taxon>Terebelliformia</taxon>
        <taxon>Alvinellidae</taxon>
        <taxon>Paralvinella</taxon>
    </lineage>
</organism>
<keyword evidence="9" id="KW-1185">Reference proteome</keyword>
<evidence type="ECO:0000256" key="4">
    <source>
        <dbReference type="ARBA" id="ARBA00023136"/>
    </source>
</evidence>
<gene>
    <name evidence="8" type="ORF">LSH36_231g03016</name>
</gene>
<keyword evidence="4 7" id="KW-0472">Membrane</keyword>
<reference evidence="8" key="1">
    <citation type="journal article" date="2023" name="Mol. Biol. Evol.">
        <title>Third-Generation Sequencing Reveals the Adaptive Role of the Epigenome in Three Deep-Sea Polychaetes.</title>
        <authorList>
            <person name="Perez M."/>
            <person name="Aroh O."/>
            <person name="Sun Y."/>
            <person name="Lan Y."/>
            <person name="Juniper S.K."/>
            <person name="Young C.R."/>
            <person name="Angers B."/>
            <person name="Qian P.Y."/>
        </authorList>
    </citation>
    <scope>NUCLEOTIDE SEQUENCE</scope>
    <source>
        <strain evidence="8">P08H-3</strain>
    </source>
</reference>
<evidence type="ECO:0008006" key="10">
    <source>
        <dbReference type="Google" id="ProtNLM"/>
    </source>
</evidence>
<feature type="compositionally biased region" description="Low complexity" evidence="6">
    <location>
        <begin position="396"/>
        <end position="412"/>
    </location>
</feature>
<dbReference type="InterPro" id="IPR048254">
    <property type="entry name" value="CDP_ALCOHOL_P_TRANSF_CS"/>
</dbReference>
<keyword evidence="7" id="KW-0812">Transmembrane</keyword>
<dbReference type="Gene3D" id="1.20.120.1760">
    <property type="match status" value="1"/>
</dbReference>
<evidence type="ECO:0000313" key="8">
    <source>
        <dbReference type="EMBL" id="KAK2155793.1"/>
    </source>
</evidence>
<dbReference type="GO" id="GO:0006646">
    <property type="term" value="P:phosphatidylethanolamine biosynthetic process"/>
    <property type="evidence" value="ECO:0007669"/>
    <property type="project" value="TreeGrafter"/>
</dbReference>
<dbReference type="PANTHER" id="PTHR10414">
    <property type="entry name" value="ETHANOLAMINEPHOSPHOTRANSFERASE"/>
    <property type="match status" value="1"/>
</dbReference>
<feature type="transmembrane region" description="Helical" evidence="7">
    <location>
        <begin position="164"/>
        <end position="180"/>
    </location>
</feature>
<dbReference type="GO" id="GO:0004142">
    <property type="term" value="F:diacylglycerol cholinephosphotransferase activity"/>
    <property type="evidence" value="ECO:0007669"/>
    <property type="project" value="TreeGrafter"/>
</dbReference>
<comment type="similarity">
    <text evidence="2 5">Belongs to the CDP-alcohol phosphatidyltransferase class-I family.</text>
</comment>
<feature type="transmembrane region" description="Helical" evidence="7">
    <location>
        <begin position="48"/>
        <end position="70"/>
    </location>
</feature>
<dbReference type="GO" id="GO:0005794">
    <property type="term" value="C:Golgi apparatus"/>
    <property type="evidence" value="ECO:0007669"/>
    <property type="project" value="TreeGrafter"/>
</dbReference>
<dbReference type="EMBL" id="JAODUP010000231">
    <property type="protein sequence ID" value="KAK2155793.1"/>
    <property type="molecule type" value="Genomic_DNA"/>
</dbReference>
<sequence>MRFTMADVLTPGQLRRLTEHKYSAEGVSLVEPTMQHFWRWLVEQIPLWWAPNALTLVGLIVNVLTTLILVFYSPDAKQEMPVLPLLLCALGLFIYQSLDAIDGKQARRTNSASALGELFDHGCDSVSTVLSSGGSGDEFYPDLFFAVFVILGVCVALRMGMYPGWLFLECFGSIVTFYVAHWQTYCTGTLKFGLLDVTEAQFLVITIYIVSAVIGPAFWETSIPIIGLEIRFIPVIMSLMGAFVACQSSFSIIFIHGGVGKSGSTVAGTSVLSPLLPMGTLITLSVMIWQKSPSQVYENHPVLYILSFGMAAAKITNKLVIAHMTKSEMDKLDSSLVGPGLLFFNQYFNTPFSEYFILWLCFFYCTFDLIKYSAELCIEICNYFDIYCFKIKPPTKSKTTNSNTLTNNGTSSHPSGRLQRYSAKVNK</sequence>
<dbReference type="Proteomes" id="UP001208570">
    <property type="component" value="Unassembled WGS sequence"/>
</dbReference>
<dbReference type="GO" id="GO:0004307">
    <property type="term" value="F:ethanolaminephosphotransferase activity"/>
    <property type="evidence" value="ECO:0007669"/>
    <property type="project" value="TreeGrafter"/>
</dbReference>
<dbReference type="PIRSF" id="PIRSF015665">
    <property type="entry name" value="CHOPT"/>
    <property type="match status" value="1"/>
</dbReference>
<accession>A0AAD9JM81</accession>
<dbReference type="InterPro" id="IPR014472">
    <property type="entry name" value="CHOPT"/>
</dbReference>
<feature type="region of interest" description="Disordered" evidence="6">
    <location>
        <begin position="396"/>
        <end position="427"/>
    </location>
</feature>
<keyword evidence="3 5" id="KW-0808">Transferase</keyword>
<dbReference type="PANTHER" id="PTHR10414:SF37">
    <property type="entry name" value="BB IN A BOXCAR, ISOFORM C"/>
    <property type="match status" value="1"/>
</dbReference>
<protein>
    <recommendedName>
        <fullName evidence="10">Choline/ethanolaminephosphotransferase 1</fullName>
    </recommendedName>
</protein>
<name>A0AAD9JM81_9ANNE</name>
<dbReference type="AlphaFoldDB" id="A0AAD9JM81"/>
<evidence type="ECO:0000256" key="6">
    <source>
        <dbReference type="SAM" id="MobiDB-lite"/>
    </source>
</evidence>
<dbReference type="PROSITE" id="PS00379">
    <property type="entry name" value="CDP_ALCOHOL_P_TRANSF"/>
    <property type="match status" value="1"/>
</dbReference>